<dbReference type="InterPro" id="IPR018155">
    <property type="entry name" value="Hyaluronidase"/>
</dbReference>
<feature type="non-terminal residue" evidence="6">
    <location>
        <position position="1"/>
    </location>
</feature>
<dbReference type="PANTHER" id="PTHR11769">
    <property type="entry name" value="HYALURONIDASE"/>
    <property type="match status" value="1"/>
</dbReference>
<comment type="similarity">
    <text evidence="2 5">Belongs to the glycosyl hydrolase 56 family.</text>
</comment>
<gene>
    <name evidence="6" type="primary">Hyal3</name>
    <name evidence="6" type="ORF">TURVEL_R03475</name>
</gene>
<evidence type="ECO:0000256" key="4">
    <source>
        <dbReference type="ARBA" id="ARBA00023295"/>
    </source>
</evidence>
<dbReference type="AlphaFoldDB" id="A0A7L3LLI4"/>
<dbReference type="PANTHER" id="PTHR11769:SF19">
    <property type="entry name" value="HYALURONIDASE-3"/>
    <property type="match status" value="1"/>
</dbReference>
<proteinExistence type="inferred from homology"/>
<reference evidence="6 7" key="1">
    <citation type="submission" date="2019-09" db="EMBL/GenBank/DDBJ databases">
        <title>Bird 10,000 Genomes (B10K) Project - Family phase.</title>
        <authorList>
            <person name="Zhang G."/>
        </authorList>
    </citation>
    <scope>NUCLEOTIDE SEQUENCE [LARGE SCALE GENOMIC DNA]</scope>
    <source>
        <strain evidence="6">B10K-DU-029-46</strain>
    </source>
</reference>
<dbReference type="SUPFAM" id="SSF51445">
    <property type="entry name" value="(Trans)glycosidases"/>
    <property type="match status" value="1"/>
</dbReference>
<dbReference type="GO" id="GO:0005975">
    <property type="term" value="P:carbohydrate metabolic process"/>
    <property type="evidence" value="ECO:0007669"/>
    <property type="project" value="InterPro"/>
</dbReference>
<comment type="catalytic activity">
    <reaction evidence="1 5">
        <text>Random hydrolysis of (1-&gt;4)-linkages between N-acetyl-beta-D-glucosamine and D-glucuronate residues in hyaluronate.</text>
        <dbReference type="EC" id="3.2.1.35"/>
    </reaction>
</comment>
<evidence type="ECO:0000256" key="1">
    <source>
        <dbReference type="ARBA" id="ARBA00000251"/>
    </source>
</evidence>
<dbReference type="GO" id="GO:0004415">
    <property type="term" value="F:hyalurononglucosaminidase activity"/>
    <property type="evidence" value="ECO:0007669"/>
    <property type="project" value="UniProtKB-UniRule"/>
</dbReference>
<evidence type="ECO:0000313" key="6">
    <source>
        <dbReference type="EMBL" id="NXU54050.1"/>
    </source>
</evidence>
<keyword evidence="5" id="KW-0378">Hydrolase</keyword>
<dbReference type="EC" id="3.2.1.35" evidence="5"/>
<sequence>YTGQCRPAEMQQNKKLGWLWAASAALYPSIYLPPALPPALRHRYVHHRLRQALRVAASSARGLLPVIPYSRLSFRHSSRFLELADLVHTIGESVALGASGLVLWGDMSYSRSAESCASLYHYLVSTLGPYVANVTAAAWECSYRKCHGHGRCVRRQPHNLGSLLHLGTGSMAIFRCHCYRGWAGKDC</sequence>
<dbReference type="EMBL" id="VZTY01019526">
    <property type="protein sequence ID" value="NXU54050.1"/>
    <property type="molecule type" value="Genomic_DNA"/>
</dbReference>
<organism evidence="6 7">
    <name type="scientific">Turnix velox</name>
    <name type="common">Little buttonquail</name>
    <dbReference type="NCBI Taxonomy" id="2529409"/>
    <lineage>
        <taxon>Eukaryota</taxon>
        <taxon>Metazoa</taxon>
        <taxon>Chordata</taxon>
        <taxon>Craniata</taxon>
        <taxon>Vertebrata</taxon>
        <taxon>Euteleostomi</taxon>
        <taxon>Archelosauria</taxon>
        <taxon>Archosauria</taxon>
        <taxon>Dinosauria</taxon>
        <taxon>Saurischia</taxon>
        <taxon>Theropoda</taxon>
        <taxon>Coelurosauria</taxon>
        <taxon>Aves</taxon>
        <taxon>Neognathae</taxon>
        <taxon>Neoaves</taxon>
        <taxon>Charadriiformes</taxon>
        <taxon>Turnicidae</taxon>
        <taxon>Turnix</taxon>
    </lineage>
</organism>
<keyword evidence="3" id="KW-1015">Disulfide bond</keyword>
<dbReference type="Proteomes" id="UP000582182">
    <property type="component" value="Unassembled WGS sequence"/>
</dbReference>
<keyword evidence="7" id="KW-1185">Reference proteome</keyword>
<dbReference type="Gene3D" id="3.20.20.70">
    <property type="entry name" value="Aldolase class I"/>
    <property type="match status" value="1"/>
</dbReference>
<dbReference type="GO" id="GO:0030214">
    <property type="term" value="P:hyaluronan catabolic process"/>
    <property type="evidence" value="ECO:0007669"/>
    <property type="project" value="TreeGrafter"/>
</dbReference>
<dbReference type="Pfam" id="PF01630">
    <property type="entry name" value="Glyco_hydro_56"/>
    <property type="match status" value="1"/>
</dbReference>
<dbReference type="InterPro" id="IPR013785">
    <property type="entry name" value="Aldolase_TIM"/>
</dbReference>
<protein>
    <recommendedName>
        <fullName evidence="5">Hyaluronidase</fullName>
        <ecNumber evidence="5">3.2.1.35</ecNumber>
    </recommendedName>
</protein>
<comment type="caution">
    <text evidence="6">The sequence shown here is derived from an EMBL/GenBank/DDBJ whole genome shotgun (WGS) entry which is preliminary data.</text>
</comment>
<feature type="non-terminal residue" evidence="6">
    <location>
        <position position="187"/>
    </location>
</feature>
<keyword evidence="4 5" id="KW-0326">Glycosidase</keyword>
<evidence type="ECO:0000256" key="2">
    <source>
        <dbReference type="ARBA" id="ARBA00008871"/>
    </source>
</evidence>
<name>A0A7L3LLI4_9CHAR</name>
<evidence type="ECO:0000256" key="3">
    <source>
        <dbReference type="ARBA" id="ARBA00023157"/>
    </source>
</evidence>
<evidence type="ECO:0000313" key="7">
    <source>
        <dbReference type="Proteomes" id="UP000582182"/>
    </source>
</evidence>
<dbReference type="InterPro" id="IPR017853">
    <property type="entry name" value="GH"/>
</dbReference>
<evidence type="ECO:0000256" key="5">
    <source>
        <dbReference type="RuleBase" id="RU610713"/>
    </source>
</evidence>
<dbReference type="GO" id="GO:0001669">
    <property type="term" value="C:acrosomal vesicle"/>
    <property type="evidence" value="ECO:0007669"/>
    <property type="project" value="TreeGrafter"/>
</dbReference>
<accession>A0A7L3LLI4</accession>
<dbReference type="OrthoDB" id="5796153at2759"/>